<dbReference type="PROSITE" id="PS51402">
    <property type="entry name" value="CATALASE_3"/>
    <property type="match status" value="1"/>
</dbReference>
<dbReference type="SUPFAM" id="SSF56634">
    <property type="entry name" value="Heme-dependent catalase-like"/>
    <property type="match status" value="1"/>
</dbReference>
<dbReference type="PROSITE" id="PS51257">
    <property type="entry name" value="PROKAR_LIPOPROTEIN"/>
    <property type="match status" value="1"/>
</dbReference>
<evidence type="ECO:0000256" key="6">
    <source>
        <dbReference type="ARBA" id="ARBA00023004"/>
    </source>
</evidence>
<evidence type="ECO:0000313" key="10">
    <source>
        <dbReference type="EMBL" id="BCZ18460.1"/>
    </source>
</evidence>
<keyword evidence="6 7" id="KW-0408">Iron</keyword>
<feature type="domain" description="Catalase core" evidence="9">
    <location>
        <begin position="12"/>
        <end position="318"/>
    </location>
</feature>
<gene>
    <name evidence="10" type="ORF">NHP190012_01020</name>
</gene>
<keyword evidence="8" id="KW-0732">Signal</keyword>
<sequence length="318" mass="36039">MHRLGCALLPLVLFSCAHAGQIYNAQKIADLFYKLNGDAKNPHKKINHTKGFCALGVFIPDEKASARLDIPLLDKASIPTEVRYSLSGGNLHASDKSKGRGMALRMGKDDWVMVMTNAPINFAKNPEEFGRYLEIRIPKNGHVDQEKIKRTTQEVASFRNFAHYMQGVGVTDSVAHTRYYSTHTFYFKDKQTQRFLPARFSFVPVAGVHDLTHAELKRTGNDFLERDFKDRVAKAPIVYNMVLELANKNDPTNDTTKLWHGKHEEIKVGQLRVQTYKGHGCNGEVFMPSMLPSGVEPPKDPLFELRNEVYSITFSKRQ</sequence>
<evidence type="ECO:0000256" key="8">
    <source>
        <dbReference type="SAM" id="SignalP"/>
    </source>
</evidence>
<dbReference type="Gene3D" id="2.40.180.10">
    <property type="entry name" value="Catalase core domain"/>
    <property type="match status" value="1"/>
</dbReference>
<comment type="similarity">
    <text evidence="1 7">Belongs to the catalase family.</text>
</comment>
<keyword evidence="5 7" id="KW-0560">Oxidoreductase</keyword>
<accession>A0ABM7SEM3</accession>
<evidence type="ECO:0000256" key="5">
    <source>
        <dbReference type="ARBA" id="ARBA00023002"/>
    </source>
</evidence>
<reference evidence="10 11" key="1">
    <citation type="submission" date="2021-07" db="EMBL/GenBank/DDBJ databases">
        <title>Novel Helicobacter sp. Isolated from a cat.</title>
        <authorList>
            <person name="Rimbara E."/>
            <person name="Suzuki M."/>
        </authorList>
    </citation>
    <scope>NUCLEOTIDE SEQUENCE [LARGE SCALE GENOMIC DNA]</scope>
    <source>
        <strain evidence="11">NHP19-012</strain>
    </source>
</reference>
<proteinExistence type="inferred from homology"/>
<feature type="signal peptide" evidence="8">
    <location>
        <begin position="1"/>
        <end position="19"/>
    </location>
</feature>
<dbReference type="InterPro" id="IPR011614">
    <property type="entry name" value="Catalase_core"/>
</dbReference>
<protein>
    <recommendedName>
        <fullName evidence="7">Catalase-related peroxidase</fullName>
        <ecNumber evidence="7">1.11.1.-</ecNumber>
    </recommendedName>
</protein>
<evidence type="ECO:0000256" key="2">
    <source>
        <dbReference type="ARBA" id="ARBA00022559"/>
    </source>
</evidence>
<dbReference type="EMBL" id="AP024819">
    <property type="protein sequence ID" value="BCZ18460.1"/>
    <property type="molecule type" value="Genomic_DNA"/>
</dbReference>
<evidence type="ECO:0000256" key="3">
    <source>
        <dbReference type="ARBA" id="ARBA00022617"/>
    </source>
</evidence>
<dbReference type="RefSeq" id="WP_260321610.1">
    <property type="nucleotide sequence ID" value="NZ_AP024819.1"/>
</dbReference>
<dbReference type="InterPro" id="IPR024168">
    <property type="entry name" value="Catalase_SrpA-type_pred"/>
</dbReference>
<dbReference type="Gene3D" id="1.20.1280.120">
    <property type="match status" value="1"/>
</dbReference>
<dbReference type="InterPro" id="IPR020835">
    <property type="entry name" value="Catalase_sf"/>
</dbReference>
<dbReference type="EC" id="1.11.1.-" evidence="7"/>
<dbReference type="PANTHER" id="PTHR11465">
    <property type="entry name" value="CATALASE"/>
    <property type="match status" value="1"/>
</dbReference>
<evidence type="ECO:0000313" key="11">
    <source>
        <dbReference type="Proteomes" id="UP000826146"/>
    </source>
</evidence>
<keyword evidence="3 7" id="KW-0349">Heme</keyword>
<comment type="function">
    <text evidence="7">Has an organic peroxide-dependent peroxidase activity.</text>
</comment>
<keyword evidence="11" id="KW-1185">Reference proteome</keyword>
<dbReference type="PIRSF" id="PIRSF000296">
    <property type="entry name" value="SrpA"/>
    <property type="match status" value="1"/>
</dbReference>
<dbReference type="Pfam" id="PF00199">
    <property type="entry name" value="Catalase"/>
    <property type="match status" value="1"/>
</dbReference>
<dbReference type="Proteomes" id="UP000826146">
    <property type="component" value="Chromosome"/>
</dbReference>
<keyword evidence="2 7" id="KW-0575">Peroxidase</keyword>
<organism evidence="10 11">
    <name type="scientific">Helicobacter gastrofelis</name>
    <dbReference type="NCBI Taxonomy" id="2849642"/>
    <lineage>
        <taxon>Bacteria</taxon>
        <taxon>Pseudomonadati</taxon>
        <taxon>Campylobacterota</taxon>
        <taxon>Epsilonproteobacteria</taxon>
        <taxon>Campylobacterales</taxon>
        <taxon>Helicobacteraceae</taxon>
        <taxon>Helicobacter</taxon>
    </lineage>
</organism>
<keyword evidence="4 7" id="KW-0479">Metal-binding</keyword>
<evidence type="ECO:0000256" key="1">
    <source>
        <dbReference type="ARBA" id="ARBA00005329"/>
    </source>
</evidence>
<dbReference type="SMART" id="SM01060">
    <property type="entry name" value="Catalase"/>
    <property type="match status" value="1"/>
</dbReference>
<feature type="chain" id="PRO_5046136673" description="Catalase-related peroxidase" evidence="8">
    <location>
        <begin position="20"/>
        <end position="318"/>
    </location>
</feature>
<dbReference type="CDD" id="cd08153">
    <property type="entry name" value="srpA_like"/>
    <property type="match status" value="1"/>
</dbReference>
<dbReference type="InterPro" id="IPR018028">
    <property type="entry name" value="Catalase"/>
</dbReference>
<evidence type="ECO:0000256" key="4">
    <source>
        <dbReference type="ARBA" id="ARBA00022723"/>
    </source>
</evidence>
<evidence type="ECO:0000256" key="7">
    <source>
        <dbReference type="PIRNR" id="PIRNR000296"/>
    </source>
</evidence>
<evidence type="ECO:0000259" key="9">
    <source>
        <dbReference type="SMART" id="SM01060"/>
    </source>
</evidence>
<dbReference type="PANTHER" id="PTHR11465:SF9">
    <property type="entry name" value="CATALASE"/>
    <property type="match status" value="1"/>
</dbReference>
<comment type="cofactor">
    <cofactor evidence="7">
        <name>heme</name>
        <dbReference type="ChEBI" id="CHEBI:30413"/>
    </cofactor>
</comment>
<name>A0ABM7SEM3_9HELI</name>